<reference evidence="2" key="1">
    <citation type="submission" date="2023-10" db="EMBL/GenBank/DDBJ databases">
        <title>Genome assembly of Pristionchus species.</title>
        <authorList>
            <person name="Yoshida K."/>
            <person name="Sommer R.J."/>
        </authorList>
    </citation>
    <scope>NUCLEOTIDE SEQUENCE</scope>
    <source>
        <strain evidence="2">RS0144</strain>
    </source>
</reference>
<dbReference type="EMBL" id="BTSX01000006">
    <property type="protein sequence ID" value="GMT05406.1"/>
    <property type="molecule type" value="Genomic_DNA"/>
</dbReference>
<feature type="non-terminal residue" evidence="2">
    <location>
        <position position="302"/>
    </location>
</feature>
<comment type="caution">
    <text evidence="2">The sequence shown here is derived from an EMBL/GenBank/DDBJ whole genome shotgun (WGS) entry which is preliminary data.</text>
</comment>
<dbReference type="PANTHER" id="PTHR45907">
    <property type="entry name" value="SERPENTINE RECEPTOR, CLASS J"/>
    <property type="match status" value="1"/>
</dbReference>
<sequence length="302" mass="34965">PGIILNAFLLYLIKRFSRKDLGAYKYILGTFAFYDIVLIIMHGIIDLKPVITDQFFGVISFNFLYTSKFTSIYGACFMVPFSLLNIHFLYRYWVIKYPYRVAYFSRKRFIFFLFVCVSIITYFWYCICEHGLDTTEPGYLEARLELAAEFNLSYIDGWFVFQRHGSISLRTVATLLTYDAVMMIMSMTAVSLAILTFLQIEREKTLSFSDRHSQKRILSALCIQTLVPFIFVYAPYLSFFNMPLLGLRAPNIAADIAPYVHSLFPMLDALVIMLLIKDYRNGARSILFGREEQVVSIASHAT</sequence>
<dbReference type="SUPFAM" id="SSF81321">
    <property type="entry name" value="Family A G protein-coupled receptor-like"/>
    <property type="match status" value="1"/>
</dbReference>
<dbReference type="Pfam" id="PF10326">
    <property type="entry name" value="7TM_GPCR_Str"/>
    <property type="match status" value="1"/>
</dbReference>
<keyword evidence="1" id="KW-0472">Membrane</keyword>
<protein>
    <recommendedName>
        <fullName evidence="4">G protein-coupled receptor</fullName>
    </recommendedName>
</protein>
<keyword evidence="3" id="KW-1185">Reference proteome</keyword>
<feature type="transmembrane region" description="Helical" evidence="1">
    <location>
        <begin position="65"/>
        <end position="88"/>
    </location>
</feature>
<feature type="non-terminal residue" evidence="2">
    <location>
        <position position="1"/>
    </location>
</feature>
<name>A0AAV5UFZ9_9BILA</name>
<dbReference type="InterPro" id="IPR019428">
    <property type="entry name" value="7TM_GPCR_serpentine_rcpt_Str"/>
</dbReference>
<proteinExistence type="predicted"/>
<dbReference type="InterPro" id="IPR019423">
    <property type="entry name" value="7TM_GPCR_serpentine_rcpt_Srj"/>
</dbReference>
<keyword evidence="1" id="KW-0812">Transmembrane</keyword>
<gene>
    <name evidence="2" type="ORF">PENTCL1PPCAC_27580</name>
</gene>
<feature type="transmembrane region" description="Helical" evidence="1">
    <location>
        <begin position="218"/>
        <end position="236"/>
    </location>
</feature>
<evidence type="ECO:0000313" key="2">
    <source>
        <dbReference type="EMBL" id="GMT05406.1"/>
    </source>
</evidence>
<evidence type="ECO:0000256" key="1">
    <source>
        <dbReference type="SAM" id="Phobius"/>
    </source>
</evidence>
<organism evidence="2 3">
    <name type="scientific">Pristionchus entomophagus</name>
    <dbReference type="NCBI Taxonomy" id="358040"/>
    <lineage>
        <taxon>Eukaryota</taxon>
        <taxon>Metazoa</taxon>
        <taxon>Ecdysozoa</taxon>
        <taxon>Nematoda</taxon>
        <taxon>Chromadorea</taxon>
        <taxon>Rhabditida</taxon>
        <taxon>Rhabditina</taxon>
        <taxon>Diplogasteromorpha</taxon>
        <taxon>Diplogasteroidea</taxon>
        <taxon>Neodiplogasteridae</taxon>
        <taxon>Pristionchus</taxon>
    </lineage>
</organism>
<dbReference type="PANTHER" id="PTHR45907:SF16">
    <property type="entry name" value="SERPENTINE RECEPTOR, CLASS J"/>
    <property type="match status" value="1"/>
</dbReference>
<dbReference type="AlphaFoldDB" id="A0AAV5UFZ9"/>
<dbReference type="Proteomes" id="UP001432027">
    <property type="component" value="Unassembled WGS sequence"/>
</dbReference>
<feature type="transmembrane region" description="Helical" evidence="1">
    <location>
        <begin position="23"/>
        <end position="45"/>
    </location>
</feature>
<accession>A0AAV5UFZ9</accession>
<feature type="transmembrane region" description="Helical" evidence="1">
    <location>
        <begin position="180"/>
        <end position="198"/>
    </location>
</feature>
<evidence type="ECO:0008006" key="4">
    <source>
        <dbReference type="Google" id="ProtNLM"/>
    </source>
</evidence>
<keyword evidence="1" id="KW-1133">Transmembrane helix</keyword>
<feature type="transmembrane region" description="Helical" evidence="1">
    <location>
        <begin position="109"/>
        <end position="125"/>
    </location>
</feature>
<evidence type="ECO:0000313" key="3">
    <source>
        <dbReference type="Proteomes" id="UP001432027"/>
    </source>
</evidence>
<feature type="transmembrane region" description="Helical" evidence="1">
    <location>
        <begin position="256"/>
        <end position="276"/>
    </location>
</feature>